<dbReference type="OrthoDB" id="276276at2759"/>
<dbReference type="CDD" id="cd02883">
    <property type="entry name" value="NUDIX_Hydrolase"/>
    <property type="match status" value="1"/>
</dbReference>
<dbReference type="InterPro" id="IPR000086">
    <property type="entry name" value="NUDIX_hydrolase_dom"/>
</dbReference>
<sequence length="184" mass="20580">MSKSSPSLQFGPDLQEYAVPDQEFLRQHPEYDILCTGVAVFNEEGKLLLVRRAKDELAFPNAWEVPGGKVDDTDDTILHAAARELKEEAGLTATRVVRKVTQFTFDDGRPGRPNKTWLKLIFEMEVEDLSSITLDPIEHQDFLFATEEEVAAERVGGMKLAYVSEANKAVKLEAFRLHGEAATT</sequence>
<dbReference type="Pfam" id="PF00293">
    <property type="entry name" value="NUDIX"/>
    <property type="match status" value="1"/>
</dbReference>
<dbReference type="EMBL" id="MU006306">
    <property type="protein sequence ID" value="KAF2850459.1"/>
    <property type="molecule type" value="Genomic_DNA"/>
</dbReference>
<proteinExistence type="predicted"/>
<dbReference type="PANTHER" id="PTHR43736">
    <property type="entry name" value="ADP-RIBOSE PYROPHOSPHATASE"/>
    <property type="match status" value="1"/>
</dbReference>
<feature type="domain" description="Nudix hydrolase" evidence="1">
    <location>
        <begin position="31"/>
        <end position="168"/>
    </location>
</feature>
<dbReference type="Gene3D" id="3.90.79.10">
    <property type="entry name" value="Nucleoside Triphosphate Pyrophosphohydrolase"/>
    <property type="match status" value="1"/>
</dbReference>
<dbReference type="PROSITE" id="PS51462">
    <property type="entry name" value="NUDIX"/>
    <property type="match status" value="1"/>
</dbReference>
<dbReference type="Proteomes" id="UP000799423">
    <property type="component" value="Unassembled WGS sequence"/>
</dbReference>
<keyword evidence="3" id="KW-1185">Reference proteome</keyword>
<dbReference type="AlphaFoldDB" id="A0A6A7B7V8"/>
<evidence type="ECO:0000313" key="3">
    <source>
        <dbReference type="Proteomes" id="UP000799423"/>
    </source>
</evidence>
<name>A0A6A7B7V8_9PLEO</name>
<accession>A0A6A7B7V8</accession>
<reference evidence="2" key="1">
    <citation type="submission" date="2020-01" db="EMBL/GenBank/DDBJ databases">
        <authorList>
            <consortium name="DOE Joint Genome Institute"/>
            <person name="Haridas S."/>
            <person name="Albert R."/>
            <person name="Binder M."/>
            <person name="Bloem J."/>
            <person name="Labutti K."/>
            <person name="Salamov A."/>
            <person name="Andreopoulos B."/>
            <person name="Baker S.E."/>
            <person name="Barry K."/>
            <person name="Bills G."/>
            <person name="Bluhm B.H."/>
            <person name="Cannon C."/>
            <person name="Castanera R."/>
            <person name="Culley D.E."/>
            <person name="Daum C."/>
            <person name="Ezra D."/>
            <person name="Gonzalez J.B."/>
            <person name="Henrissat B."/>
            <person name="Kuo A."/>
            <person name="Liang C."/>
            <person name="Lipzen A."/>
            <person name="Lutzoni F."/>
            <person name="Magnuson J."/>
            <person name="Mondo S."/>
            <person name="Nolan M."/>
            <person name="Ohm R."/>
            <person name="Pangilinan J."/>
            <person name="Park H.-J."/>
            <person name="Ramirez L."/>
            <person name="Alfaro M."/>
            <person name="Sun H."/>
            <person name="Tritt A."/>
            <person name="Yoshinaga Y."/>
            <person name="Zwiers L.-H."/>
            <person name="Turgeon B.G."/>
            <person name="Goodwin S.B."/>
            <person name="Spatafora J.W."/>
            <person name="Crous P.W."/>
            <person name="Grigoriev I.V."/>
        </authorList>
    </citation>
    <scope>NUCLEOTIDE SEQUENCE</scope>
    <source>
        <strain evidence="2">IPT5</strain>
    </source>
</reference>
<dbReference type="SUPFAM" id="SSF55811">
    <property type="entry name" value="Nudix"/>
    <property type="match status" value="1"/>
</dbReference>
<evidence type="ECO:0000259" key="1">
    <source>
        <dbReference type="PROSITE" id="PS51462"/>
    </source>
</evidence>
<organism evidence="2 3">
    <name type="scientific">Plenodomus tracheiphilus IPT5</name>
    <dbReference type="NCBI Taxonomy" id="1408161"/>
    <lineage>
        <taxon>Eukaryota</taxon>
        <taxon>Fungi</taxon>
        <taxon>Dikarya</taxon>
        <taxon>Ascomycota</taxon>
        <taxon>Pezizomycotina</taxon>
        <taxon>Dothideomycetes</taxon>
        <taxon>Pleosporomycetidae</taxon>
        <taxon>Pleosporales</taxon>
        <taxon>Pleosporineae</taxon>
        <taxon>Leptosphaeriaceae</taxon>
        <taxon>Plenodomus</taxon>
    </lineage>
</organism>
<gene>
    <name evidence="2" type="ORF">T440DRAFT_468444</name>
</gene>
<dbReference type="InterPro" id="IPR015797">
    <property type="entry name" value="NUDIX_hydrolase-like_dom_sf"/>
</dbReference>
<evidence type="ECO:0000313" key="2">
    <source>
        <dbReference type="EMBL" id="KAF2850459.1"/>
    </source>
</evidence>
<dbReference type="PANTHER" id="PTHR43736:SF1">
    <property type="entry name" value="DIHYDRONEOPTERIN TRIPHOSPHATE DIPHOSPHATASE"/>
    <property type="match status" value="1"/>
</dbReference>
<protein>
    <recommendedName>
        <fullName evidence="1">Nudix hydrolase domain-containing protein</fullName>
    </recommendedName>
</protein>